<feature type="domain" description="Phosphatidic acid phosphatase type 2/haloperoxidase" evidence="2">
    <location>
        <begin position="135"/>
        <end position="205"/>
    </location>
</feature>
<reference evidence="3 4" key="1">
    <citation type="submission" date="2023-08" db="EMBL/GenBank/DDBJ databases">
        <title>Draft genome sequence of Algoriphagus taiwanensis.</title>
        <authorList>
            <person name="Takatani N."/>
            <person name="Hosokawa M."/>
            <person name="Sawabe T."/>
        </authorList>
    </citation>
    <scope>NUCLEOTIDE SEQUENCE [LARGE SCALE GENOMIC DNA]</scope>
    <source>
        <strain evidence="3 4">JCM 19755</strain>
    </source>
</reference>
<feature type="transmembrane region" description="Helical" evidence="1">
    <location>
        <begin position="81"/>
        <end position="99"/>
    </location>
</feature>
<dbReference type="EMBL" id="BTPE01000011">
    <property type="protein sequence ID" value="GMQ34756.1"/>
    <property type="molecule type" value="Genomic_DNA"/>
</dbReference>
<feature type="transmembrane region" description="Helical" evidence="1">
    <location>
        <begin position="158"/>
        <end position="178"/>
    </location>
</feature>
<feature type="transmembrane region" description="Helical" evidence="1">
    <location>
        <begin position="44"/>
        <end position="69"/>
    </location>
</feature>
<keyword evidence="1" id="KW-0472">Membrane</keyword>
<accession>A0ABQ6Q4G1</accession>
<gene>
    <name evidence="3" type="ORF">Ataiwa_30290</name>
</gene>
<organism evidence="3 4">
    <name type="scientific">Algoriphagus taiwanensis</name>
    <dbReference type="NCBI Taxonomy" id="1445656"/>
    <lineage>
        <taxon>Bacteria</taxon>
        <taxon>Pseudomonadati</taxon>
        <taxon>Bacteroidota</taxon>
        <taxon>Cytophagia</taxon>
        <taxon>Cytophagales</taxon>
        <taxon>Cyclobacteriaceae</taxon>
        <taxon>Algoriphagus</taxon>
    </lineage>
</organism>
<sequence>MGRIVALVITVVFQPLLMPALVYGMILFAVPEATSIPEQIKDRIFYLIILSTLLIPMISIIGLRLMGTVKSLHMPEVKDRIIPFLITCIYFFLTTYFLYQKSDLDPILWQGMAVILAAVVILTLVTFVWKMSAHMTGVGGLLALVLVLARSFSNFQPLYPLIMVLVLSGAIATSRLYLNAHKPLEVYVGFASGFLVCWYGFSWIWS</sequence>
<dbReference type="SUPFAM" id="SSF48317">
    <property type="entry name" value="Acid phosphatase/Vanadium-dependent haloperoxidase"/>
    <property type="match status" value="1"/>
</dbReference>
<feature type="transmembrane region" description="Helical" evidence="1">
    <location>
        <begin position="111"/>
        <end position="129"/>
    </location>
</feature>
<dbReference type="RefSeq" id="WP_338229576.1">
    <property type="nucleotide sequence ID" value="NZ_BTPE01000011.1"/>
</dbReference>
<comment type="caution">
    <text evidence="3">The sequence shown here is derived from an EMBL/GenBank/DDBJ whole genome shotgun (WGS) entry which is preliminary data.</text>
</comment>
<dbReference type="InterPro" id="IPR036938">
    <property type="entry name" value="PAP2/HPO_sf"/>
</dbReference>
<name>A0ABQ6Q4G1_9BACT</name>
<dbReference type="Proteomes" id="UP001307705">
    <property type="component" value="Unassembled WGS sequence"/>
</dbReference>
<feature type="transmembrane region" description="Helical" evidence="1">
    <location>
        <begin position="185"/>
        <end position="205"/>
    </location>
</feature>
<keyword evidence="4" id="KW-1185">Reference proteome</keyword>
<feature type="transmembrane region" description="Helical" evidence="1">
    <location>
        <begin position="136"/>
        <end position="152"/>
    </location>
</feature>
<keyword evidence="1" id="KW-0812">Transmembrane</keyword>
<protein>
    <recommendedName>
        <fullName evidence="2">Phosphatidic acid phosphatase type 2/haloperoxidase domain-containing protein</fullName>
    </recommendedName>
</protein>
<proteinExistence type="predicted"/>
<keyword evidence="1" id="KW-1133">Transmembrane helix</keyword>
<evidence type="ECO:0000313" key="4">
    <source>
        <dbReference type="Proteomes" id="UP001307705"/>
    </source>
</evidence>
<evidence type="ECO:0000313" key="3">
    <source>
        <dbReference type="EMBL" id="GMQ34756.1"/>
    </source>
</evidence>
<evidence type="ECO:0000259" key="2">
    <source>
        <dbReference type="Pfam" id="PF01569"/>
    </source>
</evidence>
<dbReference type="Pfam" id="PF01569">
    <property type="entry name" value="PAP2"/>
    <property type="match status" value="1"/>
</dbReference>
<evidence type="ECO:0000256" key="1">
    <source>
        <dbReference type="SAM" id="Phobius"/>
    </source>
</evidence>
<dbReference type="InterPro" id="IPR000326">
    <property type="entry name" value="PAP2/HPO"/>
</dbReference>